<dbReference type="Proteomes" id="UP000033607">
    <property type="component" value="Unassembled WGS sequence"/>
</dbReference>
<feature type="region of interest" description="Disordered" evidence="5">
    <location>
        <begin position="121"/>
        <end position="144"/>
    </location>
</feature>
<feature type="compositionally biased region" description="Gly residues" evidence="5">
    <location>
        <begin position="133"/>
        <end position="144"/>
    </location>
</feature>
<dbReference type="RefSeq" id="WP_046280825.1">
    <property type="nucleotide sequence ID" value="NZ_LATL02000114.1"/>
</dbReference>
<evidence type="ECO:0000256" key="2">
    <source>
        <dbReference type="ARBA" id="ARBA00008441"/>
    </source>
</evidence>
<dbReference type="PANTHER" id="PTHR38102">
    <property type="entry name" value="PERIPLASMIC CHAPERONE SPY"/>
    <property type="match status" value="1"/>
</dbReference>
<dbReference type="InterPro" id="IPR012899">
    <property type="entry name" value="LTXXQ"/>
</dbReference>
<dbReference type="Pfam" id="PF07813">
    <property type="entry name" value="LTXXQ"/>
    <property type="match status" value="1"/>
</dbReference>
<evidence type="ECO:0000313" key="7">
    <source>
        <dbReference type="EMBL" id="KKD35949.1"/>
    </source>
</evidence>
<dbReference type="AlphaFoldDB" id="A0A0F5YAL6"/>
<proteinExistence type="inferred from homology"/>
<feature type="region of interest" description="Disordered" evidence="5">
    <location>
        <begin position="72"/>
        <end position="98"/>
    </location>
</feature>
<reference evidence="7 8" key="1">
    <citation type="submission" date="2015-06" db="EMBL/GenBank/DDBJ databases">
        <title>Draft genome assembly of filamentous brackish cyanobacterium Limnoraphis robusta strain CS-951.</title>
        <authorList>
            <person name="Willis A."/>
            <person name="Parks M."/>
            <person name="Burford M.A."/>
        </authorList>
    </citation>
    <scope>NUCLEOTIDE SEQUENCE [LARGE SCALE GENOMIC DNA]</scope>
    <source>
        <strain evidence="7 8">CS-951</strain>
    </source>
</reference>
<sequence>MKIRNLLCATTVALFLPFAGNALAEPGDRMGRMFEQLNLSAEQQQQIDSIQEQRKASSEGLRQQMQAAMEQMRSLQASNASADQLRQQHQQIQQLHQQMGNQRFEAMLEIREVLTTEQRAKLAELKPERNWQGRGGRGGRQAQQ</sequence>
<name>A0A0F5YAL6_9CYAN</name>
<evidence type="ECO:0000256" key="5">
    <source>
        <dbReference type="SAM" id="MobiDB-lite"/>
    </source>
</evidence>
<comment type="caution">
    <text evidence="7">The sequence shown here is derived from an EMBL/GenBank/DDBJ whole genome shotgun (WGS) entry which is preliminary data.</text>
</comment>
<feature type="compositionally biased region" description="Polar residues" evidence="5">
    <location>
        <begin position="73"/>
        <end position="82"/>
    </location>
</feature>
<comment type="subcellular location">
    <subcellularLocation>
        <location evidence="1">Periplasm</location>
    </subcellularLocation>
</comment>
<feature type="chain" id="PRO_5002498026" description="P pilus assembly/Cpx signaling pathway, periplasmic inhibitor/zinc-resistance associated protein" evidence="6">
    <location>
        <begin position="25"/>
        <end position="144"/>
    </location>
</feature>
<dbReference type="InterPro" id="IPR052211">
    <property type="entry name" value="Cpx_auxiliary_protein"/>
</dbReference>
<dbReference type="Gene3D" id="1.20.120.1490">
    <property type="match status" value="1"/>
</dbReference>
<gene>
    <name evidence="7" type="ORF">WN50_22445</name>
</gene>
<organism evidence="7 8">
    <name type="scientific">Limnoraphis robusta CS-951</name>
    <dbReference type="NCBI Taxonomy" id="1637645"/>
    <lineage>
        <taxon>Bacteria</taxon>
        <taxon>Bacillati</taxon>
        <taxon>Cyanobacteriota</taxon>
        <taxon>Cyanophyceae</taxon>
        <taxon>Oscillatoriophycideae</taxon>
        <taxon>Oscillatoriales</taxon>
        <taxon>Sirenicapillariaceae</taxon>
        <taxon>Limnoraphis</taxon>
    </lineage>
</organism>
<comment type="similarity">
    <text evidence="2">Belongs to the CpxP/Spy family.</text>
</comment>
<keyword evidence="3 6" id="KW-0732">Signal</keyword>
<keyword evidence="4" id="KW-0574">Periplasm</keyword>
<dbReference type="OrthoDB" id="531812at2"/>
<evidence type="ECO:0000256" key="6">
    <source>
        <dbReference type="SAM" id="SignalP"/>
    </source>
</evidence>
<protein>
    <recommendedName>
        <fullName evidence="9">P pilus assembly/Cpx signaling pathway, periplasmic inhibitor/zinc-resistance associated protein</fullName>
    </recommendedName>
</protein>
<evidence type="ECO:0000256" key="3">
    <source>
        <dbReference type="ARBA" id="ARBA00022729"/>
    </source>
</evidence>
<dbReference type="PANTHER" id="PTHR38102:SF1">
    <property type="entry name" value="PERIPLASMIC CHAPERONE SPY"/>
    <property type="match status" value="1"/>
</dbReference>
<evidence type="ECO:0000256" key="4">
    <source>
        <dbReference type="ARBA" id="ARBA00022764"/>
    </source>
</evidence>
<feature type="signal peptide" evidence="6">
    <location>
        <begin position="1"/>
        <end position="24"/>
    </location>
</feature>
<dbReference type="GO" id="GO:0042597">
    <property type="term" value="C:periplasmic space"/>
    <property type="evidence" value="ECO:0007669"/>
    <property type="project" value="UniProtKB-SubCell"/>
</dbReference>
<evidence type="ECO:0000256" key="1">
    <source>
        <dbReference type="ARBA" id="ARBA00004418"/>
    </source>
</evidence>
<dbReference type="EMBL" id="LATL02000114">
    <property type="protein sequence ID" value="KKD35949.1"/>
    <property type="molecule type" value="Genomic_DNA"/>
</dbReference>
<accession>A0A0F5YAL6</accession>
<evidence type="ECO:0008006" key="9">
    <source>
        <dbReference type="Google" id="ProtNLM"/>
    </source>
</evidence>
<evidence type="ECO:0000313" key="8">
    <source>
        <dbReference type="Proteomes" id="UP000033607"/>
    </source>
</evidence>
<feature type="compositionally biased region" description="Low complexity" evidence="5">
    <location>
        <begin position="84"/>
        <end position="98"/>
    </location>
</feature>
<feature type="compositionally biased region" description="Basic and acidic residues" evidence="5">
    <location>
        <begin position="121"/>
        <end position="131"/>
    </location>
</feature>